<dbReference type="OrthoDB" id="121814at2759"/>
<reference evidence="2" key="1">
    <citation type="submission" date="2017-03" db="EMBL/GenBank/DDBJ databases">
        <title>Phytopthora megakarya and P. palmivora, two closely related causual agents of cacao black pod achieved similar genome size and gene model numbers by different mechanisms.</title>
        <authorList>
            <person name="Ali S."/>
            <person name="Shao J."/>
            <person name="Larry D.J."/>
            <person name="Kronmiller B."/>
            <person name="Shen D."/>
            <person name="Strem M.D."/>
            <person name="Melnick R.L."/>
            <person name="Guiltinan M.J."/>
            <person name="Tyler B.M."/>
            <person name="Meinhardt L.W."/>
            <person name="Bailey B.A."/>
        </authorList>
    </citation>
    <scope>NUCLEOTIDE SEQUENCE [LARGE SCALE GENOMIC DNA]</scope>
    <source>
        <strain evidence="2">zdho120</strain>
    </source>
</reference>
<dbReference type="Proteomes" id="UP000198211">
    <property type="component" value="Unassembled WGS sequence"/>
</dbReference>
<proteinExistence type="predicted"/>
<evidence type="ECO:0000313" key="2">
    <source>
        <dbReference type="Proteomes" id="UP000198211"/>
    </source>
</evidence>
<accession>A0A225VPB5</accession>
<evidence type="ECO:0000313" key="1">
    <source>
        <dbReference type="EMBL" id="OWZ07175.1"/>
    </source>
</evidence>
<dbReference type="EMBL" id="NBNE01003644">
    <property type="protein sequence ID" value="OWZ07175.1"/>
    <property type="molecule type" value="Genomic_DNA"/>
</dbReference>
<organism evidence="1 2">
    <name type="scientific">Phytophthora megakarya</name>
    <dbReference type="NCBI Taxonomy" id="4795"/>
    <lineage>
        <taxon>Eukaryota</taxon>
        <taxon>Sar</taxon>
        <taxon>Stramenopiles</taxon>
        <taxon>Oomycota</taxon>
        <taxon>Peronosporomycetes</taxon>
        <taxon>Peronosporales</taxon>
        <taxon>Peronosporaceae</taxon>
        <taxon>Phytophthora</taxon>
    </lineage>
</organism>
<dbReference type="AlphaFoldDB" id="A0A225VPB5"/>
<protein>
    <submittedName>
        <fullName evidence="1">Uncharacterized protein</fullName>
    </submittedName>
</protein>
<comment type="caution">
    <text evidence="1">The sequence shown here is derived from an EMBL/GenBank/DDBJ whole genome shotgun (WGS) entry which is preliminary data.</text>
</comment>
<sequence length="178" mass="19894">MQLNPSVSKNPSRKTQLQTSHALLYGLLDVAKDVSGAVSCVQCQLCQYFWREMAVDGKRKRTRTVEDCHPGSETLQFSFPSTIDDDLIGIIFFNSDEEVPVEHALHGIWLKTKRNVLSRTTMPATISTPPLTDLRSPFSEEKSASLYASTSTLSLVIYALLPHMTILVEKTLKSHVEI</sequence>
<name>A0A225VPB5_9STRA</name>
<gene>
    <name evidence="1" type="ORF">PHMEG_00020470</name>
</gene>
<keyword evidence="2" id="KW-1185">Reference proteome</keyword>